<comment type="subcellular location">
    <subcellularLocation>
        <location evidence="1">Nucleus</location>
    </subcellularLocation>
</comment>
<dbReference type="PROSITE" id="PS51032">
    <property type="entry name" value="AP2_ERF"/>
    <property type="match status" value="1"/>
</dbReference>
<dbReference type="GO" id="GO:0003700">
    <property type="term" value="F:DNA-binding transcription factor activity"/>
    <property type="evidence" value="ECO:0007669"/>
    <property type="project" value="InterPro"/>
</dbReference>
<accession>A0A2G5E7D6</accession>
<dbReference type="InParanoid" id="A0A2G5E7D6"/>
<sequence length="530" mass="59994">MEEALRLLNGGFSQTNSLESLDHQTKDNNMIISSSTSTDIPKKSNTTNTTTNKRYRGVRRRPWGRYAAEIRDPHSKERRWLGTFDTAEEAACAYDYAARAMRGPKARTNFVYPTSPPSDHDHYHHHHHLYPPFYNSKPSPPPIAHRDRSTSRHVGYSDWPLCSTTKQRNSCSSSPSSALNMLLFRDMFNSSSSSTCSASSSPSSTYFNEPKPMAPFNSNNNCSTTPPACCFSNCSNLGHGGVSSSSYMESTSSLNLPRFEEQAAYNKNPKVEKTSNPAYEEIDFFQTESSDHSGLLEEIIHGYFPTKRNNSFTSSDDLVSVKQEEKFVMNPTVVMDDEEEEIRKGIADNDYLSLYFDKGVVGHQYHHHHQHQQQEEVLQFDHERISREDSEMRSSFHHHQYDNFPVVSEGMFESILQYPELLDIFTARGKLTTIVMELTQRNMELFQLKKVEIPSGLEAKMENEVAPAVRSMLMRQSSTLKNNCLCSPTTHAGSFRCRLHRAPSLQRTKSMNAATPCDPTSKTTNAVNAS</sequence>
<organism evidence="8 9">
    <name type="scientific">Aquilegia coerulea</name>
    <name type="common">Rocky mountain columbine</name>
    <dbReference type="NCBI Taxonomy" id="218851"/>
    <lineage>
        <taxon>Eukaryota</taxon>
        <taxon>Viridiplantae</taxon>
        <taxon>Streptophyta</taxon>
        <taxon>Embryophyta</taxon>
        <taxon>Tracheophyta</taxon>
        <taxon>Spermatophyta</taxon>
        <taxon>Magnoliopsida</taxon>
        <taxon>Ranunculales</taxon>
        <taxon>Ranunculaceae</taxon>
        <taxon>Thalictroideae</taxon>
        <taxon>Aquilegia</taxon>
    </lineage>
</organism>
<keyword evidence="5" id="KW-0539">Nucleus</keyword>
<evidence type="ECO:0000313" key="8">
    <source>
        <dbReference type="EMBL" id="PIA51673.1"/>
    </source>
</evidence>
<feature type="region of interest" description="Disordered" evidence="6">
    <location>
        <begin position="118"/>
        <end position="150"/>
    </location>
</feature>
<dbReference type="SUPFAM" id="SSF54171">
    <property type="entry name" value="DNA-binding domain"/>
    <property type="match status" value="1"/>
</dbReference>
<proteinExistence type="predicted"/>
<dbReference type="PANTHER" id="PTHR31677:SF245">
    <property type="entry name" value="ETHYLENE-RESPONSIVE TRANSCRIPTION FACTOR ESR1"/>
    <property type="match status" value="1"/>
</dbReference>
<dbReference type="FunFam" id="3.30.730.10:FF:000001">
    <property type="entry name" value="Ethylene-responsive transcription factor 2"/>
    <property type="match status" value="1"/>
</dbReference>
<dbReference type="PANTHER" id="PTHR31677">
    <property type="entry name" value="AP2 DOMAIN CLASS TRANSCRIPTION FACTOR"/>
    <property type="match status" value="1"/>
</dbReference>
<dbReference type="AlphaFoldDB" id="A0A2G5E7D6"/>
<dbReference type="CDD" id="cd00018">
    <property type="entry name" value="AP2"/>
    <property type="match status" value="1"/>
</dbReference>
<keyword evidence="2" id="KW-0805">Transcription regulation</keyword>
<dbReference type="STRING" id="218851.A0A2G5E7D6"/>
<dbReference type="OrthoDB" id="1902708at2759"/>
<dbReference type="SMART" id="SM00380">
    <property type="entry name" value="AP2"/>
    <property type="match status" value="1"/>
</dbReference>
<dbReference type="GO" id="GO:0003677">
    <property type="term" value="F:DNA binding"/>
    <property type="evidence" value="ECO:0007669"/>
    <property type="project" value="UniProtKB-KW"/>
</dbReference>
<dbReference type="EMBL" id="KZ305028">
    <property type="protein sequence ID" value="PIA51673.1"/>
    <property type="molecule type" value="Genomic_DNA"/>
</dbReference>
<dbReference type="InterPro" id="IPR001471">
    <property type="entry name" value="AP2/ERF_dom"/>
</dbReference>
<evidence type="ECO:0000259" key="7">
    <source>
        <dbReference type="PROSITE" id="PS51032"/>
    </source>
</evidence>
<keyword evidence="4" id="KW-0804">Transcription</keyword>
<feature type="domain" description="AP2/ERF" evidence="7">
    <location>
        <begin position="54"/>
        <end position="111"/>
    </location>
</feature>
<dbReference type="InterPro" id="IPR016177">
    <property type="entry name" value="DNA-bd_dom_sf"/>
</dbReference>
<evidence type="ECO:0000256" key="1">
    <source>
        <dbReference type="ARBA" id="ARBA00004123"/>
    </source>
</evidence>
<feature type="region of interest" description="Disordered" evidence="6">
    <location>
        <begin position="32"/>
        <end position="53"/>
    </location>
</feature>
<dbReference type="Proteomes" id="UP000230069">
    <property type="component" value="Unassembled WGS sequence"/>
</dbReference>
<feature type="region of interest" description="Disordered" evidence="6">
    <location>
        <begin position="508"/>
        <end position="530"/>
    </location>
</feature>
<dbReference type="GO" id="GO:0005634">
    <property type="term" value="C:nucleus"/>
    <property type="evidence" value="ECO:0007669"/>
    <property type="project" value="UniProtKB-SubCell"/>
</dbReference>
<keyword evidence="9" id="KW-1185">Reference proteome</keyword>
<evidence type="ECO:0000256" key="4">
    <source>
        <dbReference type="ARBA" id="ARBA00023163"/>
    </source>
</evidence>
<dbReference type="Pfam" id="PF00847">
    <property type="entry name" value="AP2"/>
    <property type="match status" value="1"/>
</dbReference>
<dbReference type="Gene3D" id="3.30.730.10">
    <property type="entry name" value="AP2/ERF domain"/>
    <property type="match status" value="1"/>
</dbReference>
<evidence type="ECO:0000256" key="6">
    <source>
        <dbReference type="SAM" id="MobiDB-lite"/>
    </source>
</evidence>
<protein>
    <recommendedName>
        <fullName evidence="7">AP2/ERF domain-containing protein</fullName>
    </recommendedName>
</protein>
<reference evidence="8 9" key="1">
    <citation type="submission" date="2017-09" db="EMBL/GenBank/DDBJ databases">
        <title>WGS assembly of Aquilegia coerulea Goldsmith.</title>
        <authorList>
            <person name="Hodges S."/>
            <person name="Kramer E."/>
            <person name="Nordborg M."/>
            <person name="Tomkins J."/>
            <person name="Borevitz J."/>
            <person name="Derieg N."/>
            <person name="Yan J."/>
            <person name="Mihaltcheva S."/>
            <person name="Hayes R.D."/>
            <person name="Rokhsar D."/>
        </authorList>
    </citation>
    <scope>NUCLEOTIDE SEQUENCE [LARGE SCALE GENOMIC DNA]</scope>
    <source>
        <strain evidence="9">cv. Goldsmith</strain>
    </source>
</reference>
<evidence type="ECO:0000256" key="3">
    <source>
        <dbReference type="ARBA" id="ARBA00023125"/>
    </source>
</evidence>
<keyword evidence="3" id="KW-0238">DNA-binding</keyword>
<evidence type="ECO:0000313" key="9">
    <source>
        <dbReference type="Proteomes" id="UP000230069"/>
    </source>
</evidence>
<evidence type="ECO:0000256" key="2">
    <source>
        <dbReference type="ARBA" id="ARBA00023015"/>
    </source>
</evidence>
<gene>
    <name evidence="8" type="ORF">AQUCO_01100500v1</name>
</gene>
<dbReference type="InterPro" id="IPR036955">
    <property type="entry name" value="AP2/ERF_dom_sf"/>
</dbReference>
<dbReference type="PRINTS" id="PR00367">
    <property type="entry name" value="ETHRSPELEMNT"/>
</dbReference>
<evidence type="ECO:0000256" key="5">
    <source>
        <dbReference type="ARBA" id="ARBA00023242"/>
    </source>
</evidence>
<name>A0A2G5E7D6_AQUCA</name>